<comment type="caution">
    <text evidence="9">The sequence shown here is derived from an EMBL/GenBank/DDBJ whole genome shotgun (WGS) entry which is preliminary data.</text>
</comment>
<dbReference type="EMBL" id="NDXW01000001">
    <property type="protein sequence ID" value="RDH42421.1"/>
    <property type="molecule type" value="Genomic_DNA"/>
</dbReference>
<dbReference type="GO" id="GO:0008675">
    <property type="term" value="F:2-dehydro-3-deoxy-phosphogluconate aldolase activity"/>
    <property type="evidence" value="ECO:0007669"/>
    <property type="project" value="UniProtKB-EC"/>
</dbReference>
<dbReference type="PANTHER" id="PTHR30246:SF1">
    <property type="entry name" value="2-DEHYDRO-3-DEOXY-6-PHOSPHOGALACTONATE ALDOLASE-RELATED"/>
    <property type="match status" value="1"/>
</dbReference>
<sequence>MSNLTLATQATQQIDLICRQSPIMPVITINDISEALPLANALLDGGISTLEVTLRTQTGLDAISIIRKALPEAFVGAGTVTSVAMLNAVVDAGAQFAISPGLTHELLLAGIDSTIPLLPGIATPSELMQGLQLGYQRFKFFPAAAAGGVPALKALAGPFSDVCFCPTGGINANNAREYLALPNVMCVGGSWVVPSDAVRNKDWQRITELSKLSIQALLQS</sequence>
<evidence type="ECO:0000256" key="5">
    <source>
        <dbReference type="ARBA" id="ARBA00013063"/>
    </source>
</evidence>
<dbReference type="AlphaFoldDB" id="A0A4V1IN42"/>
<dbReference type="PROSITE" id="PS00160">
    <property type="entry name" value="ALDOLASE_KDPG_KHG_2"/>
    <property type="match status" value="1"/>
</dbReference>
<evidence type="ECO:0000256" key="4">
    <source>
        <dbReference type="ARBA" id="ARBA00011233"/>
    </source>
</evidence>
<evidence type="ECO:0000256" key="2">
    <source>
        <dbReference type="ARBA" id="ARBA00004736"/>
    </source>
</evidence>
<dbReference type="PANTHER" id="PTHR30246">
    <property type="entry name" value="2-KETO-3-DEOXY-6-PHOSPHOGLUCONATE ALDOLASE"/>
    <property type="match status" value="1"/>
</dbReference>
<name>A0A4V1IN42_9GAMM</name>
<dbReference type="NCBIfam" id="NF004325">
    <property type="entry name" value="PRK05718.1"/>
    <property type="match status" value="1"/>
</dbReference>
<keyword evidence="7" id="KW-0704">Schiff base</keyword>
<evidence type="ECO:0000256" key="8">
    <source>
        <dbReference type="ARBA" id="ARBA00023277"/>
    </source>
</evidence>
<protein>
    <recommendedName>
        <fullName evidence="5">2-dehydro-3-deoxy-phosphogluconate aldolase</fullName>
        <ecNumber evidence="5">4.1.2.14</ecNumber>
    </recommendedName>
</protein>
<gene>
    <name evidence="9" type="ORF">B9G39_02605</name>
</gene>
<comment type="subunit">
    <text evidence="4">Homotrimer.</text>
</comment>
<keyword evidence="6" id="KW-0456">Lyase</keyword>
<organism evidence="9 10">
    <name type="scientific">Zooshikella ganghwensis</name>
    <dbReference type="NCBI Taxonomy" id="202772"/>
    <lineage>
        <taxon>Bacteria</taxon>
        <taxon>Pseudomonadati</taxon>
        <taxon>Pseudomonadota</taxon>
        <taxon>Gammaproteobacteria</taxon>
        <taxon>Oceanospirillales</taxon>
        <taxon>Zooshikellaceae</taxon>
        <taxon>Zooshikella</taxon>
    </lineage>
</organism>
<accession>A0A4V1IN42</accession>
<evidence type="ECO:0000256" key="6">
    <source>
        <dbReference type="ARBA" id="ARBA00023239"/>
    </source>
</evidence>
<dbReference type="PROSITE" id="PS00159">
    <property type="entry name" value="ALDOLASE_KDPG_KHG_1"/>
    <property type="match status" value="1"/>
</dbReference>
<dbReference type="NCBIfam" id="TIGR01182">
    <property type="entry name" value="eda"/>
    <property type="match status" value="1"/>
</dbReference>
<dbReference type="InterPro" id="IPR031338">
    <property type="entry name" value="KDPG/KHG_AS_2"/>
</dbReference>
<comment type="similarity">
    <text evidence="3">Belongs to the KHG/KDPG aldolase family.</text>
</comment>
<reference evidence="9 10" key="1">
    <citation type="submission" date="2017-04" db="EMBL/GenBank/DDBJ databases">
        <title>Draft genome sequence of Zooshikella ganghwensis VG4 isolated from Red Sea sediments.</title>
        <authorList>
            <person name="Rehman Z."/>
            <person name="Alam I."/>
            <person name="Kamau A."/>
            <person name="Bajic V."/>
            <person name="Leiknes T."/>
        </authorList>
    </citation>
    <scope>NUCLEOTIDE SEQUENCE [LARGE SCALE GENOMIC DNA]</scope>
    <source>
        <strain evidence="9 10">VG4</strain>
    </source>
</reference>
<dbReference type="InterPro" id="IPR000887">
    <property type="entry name" value="Aldlse_KDPG_KHG"/>
</dbReference>
<dbReference type="Pfam" id="PF01081">
    <property type="entry name" value="Aldolase"/>
    <property type="match status" value="1"/>
</dbReference>
<dbReference type="Gene3D" id="3.20.20.70">
    <property type="entry name" value="Aldolase class I"/>
    <property type="match status" value="1"/>
</dbReference>
<proteinExistence type="inferred from homology"/>
<comment type="pathway">
    <text evidence="2">Carbohydrate acid metabolism; 2-dehydro-3-deoxy-D-gluconate degradation; D-glyceraldehyde 3-phosphate and pyruvate from 2-dehydro-3-deoxy-D-gluconate: step 2/2.</text>
</comment>
<evidence type="ECO:0000256" key="7">
    <source>
        <dbReference type="ARBA" id="ARBA00023270"/>
    </source>
</evidence>
<dbReference type="RefSeq" id="WP_094785929.1">
    <property type="nucleotide sequence ID" value="NZ_NDXW01000001.1"/>
</dbReference>
<evidence type="ECO:0000313" key="10">
    <source>
        <dbReference type="Proteomes" id="UP000257039"/>
    </source>
</evidence>
<dbReference type="CDD" id="cd00452">
    <property type="entry name" value="KDPG_aldolase"/>
    <property type="match status" value="1"/>
</dbReference>
<evidence type="ECO:0000256" key="1">
    <source>
        <dbReference type="ARBA" id="ARBA00000654"/>
    </source>
</evidence>
<dbReference type="InterPro" id="IPR013785">
    <property type="entry name" value="Aldolase_TIM"/>
</dbReference>
<dbReference type="EC" id="4.1.2.14" evidence="5"/>
<dbReference type="Proteomes" id="UP000257039">
    <property type="component" value="Unassembled WGS sequence"/>
</dbReference>
<comment type="catalytic activity">
    <reaction evidence="1">
        <text>2-dehydro-3-deoxy-6-phospho-D-gluconate = D-glyceraldehyde 3-phosphate + pyruvate</text>
        <dbReference type="Rhea" id="RHEA:17089"/>
        <dbReference type="ChEBI" id="CHEBI:15361"/>
        <dbReference type="ChEBI" id="CHEBI:57569"/>
        <dbReference type="ChEBI" id="CHEBI:59776"/>
        <dbReference type="EC" id="4.1.2.14"/>
    </reaction>
</comment>
<dbReference type="InterPro" id="IPR031337">
    <property type="entry name" value="KDPG/KHG_AS_1"/>
</dbReference>
<keyword evidence="8" id="KW-0119">Carbohydrate metabolism</keyword>
<evidence type="ECO:0000256" key="3">
    <source>
        <dbReference type="ARBA" id="ARBA00006906"/>
    </source>
</evidence>
<evidence type="ECO:0000313" key="9">
    <source>
        <dbReference type="EMBL" id="RDH42421.1"/>
    </source>
</evidence>
<dbReference type="SUPFAM" id="SSF51569">
    <property type="entry name" value="Aldolase"/>
    <property type="match status" value="1"/>
</dbReference>
<keyword evidence="10" id="KW-1185">Reference proteome</keyword>